<protein>
    <recommendedName>
        <fullName evidence="2">Nitrogen regulatory protein P-II</fullName>
    </recommendedName>
</protein>
<dbReference type="AlphaFoldDB" id="A0A645H731"/>
<sequence length="197" mass="21060">MQTAKKCGVTGGTIILAKGTANDKFADFLGLSDIRKEIVLMVSTKTMAKHALESLDNKFKFEKPNHGIAFTTGVSEVVGSARCKATEADREEGGEDAMHCAITVVVNKGKAEDVIDAATAAGSRGGTIINARGSGVHETSKLFFMDIEPEKEIVMILSEKKDAEAIISSIRQKLDIEEPGKGIIFVQEVSKVYGLAK</sequence>
<organism evidence="1">
    <name type="scientific">bioreactor metagenome</name>
    <dbReference type="NCBI Taxonomy" id="1076179"/>
    <lineage>
        <taxon>unclassified sequences</taxon>
        <taxon>metagenomes</taxon>
        <taxon>ecological metagenomes</taxon>
    </lineage>
</organism>
<comment type="caution">
    <text evidence="1">The sequence shown here is derived from an EMBL/GenBank/DDBJ whole genome shotgun (WGS) entry which is preliminary data.</text>
</comment>
<reference evidence="1" key="1">
    <citation type="submission" date="2019-08" db="EMBL/GenBank/DDBJ databases">
        <authorList>
            <person name="Kucharzyk K."/>
            <person name="Murdoch R.W."/>
            <person name="Higgins S."/>
            <person name="Loffler F."/>
        </authorList>
    </citation>
    <scope>NUCLEOTIDE SEQUENCE</scope>
</reference>
<dbReference type="SMART" id="SM00938">
    <property type="entry name" value="P-II"/>
    <property type="match status" value="1"/>
</dbReference>
<evidence type="ECO:0008006" key="2">
    <source>
        <dbReference type="Google" id="ProtNLM"/>
    </source>
</evidence>
<dbReference type="InterPro" id="IPR015867">
    <property type="entry name" value="N-reg_PII/ATP_PRibTrfase_C"/>
</dbReference>
<gene>
    <name evidence="1" type="ORF">SDC9_182004</name>
</gene>
<dbReference type="InterPro" id="IPR011322">
    <property type="entry name" value="N-reg_PII-like_a/b"/>
</dbReference>
<dbReference type="SUPFAM" id="SSF54913">
    <property type="entry name" value="GlnB-like"/>
    <property type="match status" value="2"/>
</dbReference>
<dbReference type="Pfam" id="PF00543">
    <property type="entry name" value="P-II"/>
    <property type="match status" value="1"/>
</dbReference>
<dbReference type="Gene3D" id="3.30.70.120">
    <property type="match status" value="2"/>
</dbReference>
<accession>A0A645H731</accession>
<dbReference type="GO" id="GO:0030234">
    <property type="term" value="F:enzyme regulator activity"/>
    <property type="evidence" value="ECO:0007669"/>
    <property type="project" value="InterPro"/>
</dbReference>
<proteinExistence type="predicted"/>
<evidence type="ECO:0000313" key="1">
    <source>
        <dbReference type="EMBL" id="MPN34510.1"/>
    </source>
</evidence>
<dbReference type="EMBL" id="VSSQ01087593">
    <property type="protein sequence ID" value="MPN34510.1"/>
    <property type="molecule type" value="Genomic_DNA"/>
</dbReference>
<dbReference type="InterPro" id="IPR002187">
    <property type="entry name" value="N-reg_PII"/>
</dbReference>
<dbReference type="GO" id="GO:0006808">
    <property type="term" value="P:regulation of nitrogen utilization"/>
    <property type="evidence" value="ECO:0007669"/>
    <property type="project" value="InterPro"/>
</dbReference>
<name>A0A645H731_9ZZZZ</name>
<dbReference type="PROSITE" id="PS51343">
    <property type="entry name" value="PII_GLNB_DOM"/>
    <property type="match status" value="1"/>
</dbReference>